<feature type="compositionally biased region" description="Low complexity" evidence="1">
    <location>
        <begin position="460"/>
        <end position="471"/>
    </location>
</feature>
<feature type="region of interest" description="Disordered" evidence="1">
    <location>
        <begin position="264"/>
        <end position="288"/>
    </location>
</feature>
<evidence type="ECO:0000256" key="1">
    <source>
        <dbReference type="SAM" id="MobiDB-lite"/>
    </source>
</evidence>
<gene>
    <name evidence="2" type="ORF">CCMA1212_007470</name>
</gene>
<name>A0ABY2GY24_9HYPO</name>
<protein>
    <submittedName>
        <fullName evidence="2">Uncharacterized protein</fullName>
    </submittedName>
</protein>
<organism evidence="2 3">
    <name type="scientific">Trichoderma ghanense</name>
    <dbReference type="NCBI Taxonomy" id="65468"/>
    <lineage>
        <taxon>Eukaryota</taxon>
        <taxon>Fungi</taxon>
        <taxon>Dikarya</taxon>
        <taxon>Ascomycota</taxon>
        <taxon>Pezizomycotina</taxon>
        <taxon>Sordariomycetes</taxon>
        <taxon>Hypocreomycetidae</taxon>
        <taxon>Hypocreales</taxon>
        <taxon>Hypocreaceae</taxon>
        <taxon>Trichoderma</taxon>
    </lineage>
</organism>
<evidence type="ECO:0000313" key="3">
    <source>
        <dbReference type="Proteomes" id="UP001642720"/>
    </source>
</evidence>
<feature type="compositionally biased region" description="Polar residues" evidence="1">
    <location>
        <begin position="265"/>
        <end position="275"/>
    </location>
</feature>
<feature type="compositionally biased region" description="Gly residues" evidence="1">
    <location>
        <begin position="488"/>
        <end position="499"/>
    </location>
</feature>
<proteinExistence type="predicted"/>
<feature type="compositionally biased region" description="Polar residues" evidence="1">
    <location>
        <begin position="404"/>
        <end position="416"/>
    </location>
</feature>
<dbReference type="Proteomes" id="UP001642720">
    <property type="component" value="Unassembled WGS sequence"/>
</dbReference>
<evidence type="ECO:0000313" key="2">
    <source>
        <dbReference type="EMBL" id="TFB00736.1"/>
    </source>
</evidence>
<comment type="caution">
    <text evidence="2">The sequence shown here is derived from an EMBL/GenBank/DDBJ whole genome shotgun (WGS) entry which is preliminary data.</text>
</comment>
<feature type="compositionally biased region" description="Low complexity" evidence="1">
    <location>
        <begin position="429"/>
        <end position="442"/>
    </location>
</feature>
<feature type="compositionally biased region" description="Polar residues" evidence="1">
    <location>
        <begin position="472"/>
        <end position="482"/>
    </location>
</feature>
<feature type="non-terminal residue" evidence="2">
    <location>
        <position position="1"/>
    </location>
</feature>
<feature type="region of interest" description="Disordered" evidence="1">
    <location>
        <begin position="178"/>
        <end position="202"/>
    </location>
</feature>
<accession>A0ABY2GY24</accession>
<sequence>SQSAIQSLVLYTRTCTSKVPAVLTTAWHLPVPCPILWPLPLHDFFSFFPPYSDFSAPPSREPSADSSLHPPLSLSPFRSSSLSRASSLLSTLESDTPTSPDNLRAKPLPAAADLTWPGPASRPSSTAVCPSSLNPIRFPGASKHPPSARRLVFVARSILPPTPTMSYYDNPQWSAPAQNNWDHHGASTPVRAGANGPQPQDDFAFSYQFDEVDRAHENLQKSGKGYAMGARHGRMGGPRAHSVNTFDDSRGPPGANLHNFYAAQRHQSSRGSNEAEQVMQAKRRMAAQRERELRNLHTEQQYQRSVLSDVATQQGNNKHMTEEETRELIARQRSALYGEGGFADKAGYIDETGAIRTGVPGPSGPASLRGHSPLTFDGIGRVPQADVGTPGSAVDMNAADIGSRPQSTTSPQTAGPTNKVFDNAVGSQTRTSTSSPTNASPPRGDFGPGSKVSQGPAVAPIGTRPTGTPTGNASAKRSSTPHAANGGWSRGNGVWGQSGLGAQASVWG</sequence>
<dbReference type="GeneID" id="300579088"/>
<dbReference type="EMBL" id="PPTA01000010">
    <property type="protein sequence ID" value="TFB00736.1"/>
    <property type="molecule type" value="Genomic_DNA"/>
</dbReference>
<feature type="region of interest" description="Disordered" evidence="1">
    <location>
        <begin position="357"/>
        <end position="508"/>
    </location>
</feature>
<keyword evidence="3" id="KW-1185">Reference proteome</keyword>
<reference evidence="2 3" key="1">
    <citation type="submission" date="2018-01" db="EMBL/GenBank/DDBJ databases">
        <title>Genome characterization of the sugarcane-associated fungus Trichoderma ghanense CCMA-1212 and their application in lignocelulose bioconversion.</title>
        <authorList>
            <person name="Steindorff A.S."/>
            <person name="Mendes T.D."/>
            <person name="Vilela E.S.D."/>
            <person name="Rodrigues D.S."/>
            <person name="Formighieri E.F."/>
            <person name="Melo I.S."/>
            <person name="Favaro L.C.L."/>
        </authorList>
    </citation>
    <scope>NUCLEOTIDE SEQUENCE [LARGE SCALE GENOMIC DNA]</scope>
    <source>
        <strain evidence="2 3">CCMA-1212</strain>
    </source>
</reference>
<dbReference type="RefSeq" id="XP_073556937.1">
    <property type="nucleotide sequence ID" value="XM_073704638.1"/>
</dbReference>